<evidence type="ECO:0008006" key="4">
    <source>
        <dbReference type="Google" id="ProtNLM"/>
    </source>
</evidence>
<feature type="transmembrane region" description="Helical" evidence="1">
    <location>
        <begin position="363"/>
        <end position="384"/>
    </location>
</feature>
<reference evidence="3" key="1">
    <citation type="journal article" date="2019" name="Int. J. Syst. Evol. Microbiol.">
        <title>The Global Catalogue of Microorganisms (GCM) 10K type strain sequencing project: providing services to taxonomists for standard genome sequencing and annotation.</title>
        <authorList>
            <consortium name="The Broad Institute Genomics Platform"/>
            <consortium name="The Broad Institute Genome Sequencing Center for Infectious Disease"/>
            <person name="Wu L."/>
            <person name="Ma J."/>
        </authorList>
    </citation>
    <scope>NUCLEOTIDE SEQUENCE [LARGE SCALE GENOMIC DNA]</scope>
    <source>
        <strain evidence="3">CCUG 55250</strain>
    </source>
</reference>
<keyword evidence="1" id="KW-0472">Membrane</keyword>
<feature type="transmembrane region" description="Helical" evidence="1">
    <location>
        <begin position="52"/>
        <end position="70"/>
    </location>
</feature>
<name>A0ABW0I5Z4_9BACT</name>
<feature type="transmembrane region" description="Helical" evidence="1">
    <location>
        <begin position="205"/>
        <end position="224"/>
    </location>
</feature>
<dbReference type="RefSeq" id="WP_379842312.1">
    <property type="nucleotide sequence ID" value="NZ_JBHSMA010000001.1"/>
</dbReference>
<dbReference type="Proteomes" id="UP001596106">
    <property type="component" value="Unassembled WGS sequence"/>
</dbReference>
<feature type="transmembrane region" description="Helical" evidence="1">
    <location>
        <begin position="396"/>
        <end position="414"/>
    </location>
</feature>
<proteinExistence type="predicted"/>
<evidence type="ECO:0000256" key="1">
    <source>
        <dbReference type="SAM" id="Phobius"/>
    </source>
</evidence>
<feature type="transmembrane region" description="Helical" evidence="1">
    <location>
        <begin position="82"/>
        <end position="99"/>
    </location>
</feature>
<feature type="transmembrane region" description="Helical" evidence="1">
    <location>
        <begin position="230"/>
        <end position="246"/>
    </location>
</feature>
<evidence type="ECO:0000313" key="3">
    <source>
        <dbReference type="Proteomes" id="UP001596106"/>
    </source>
</evidence>
<feature type="transmembrane region" description="Helical" evidence="1">
    <location>
        <begin position="20"/>
        <end position="40"/>
    </location>
</feature>
<accession>A0ABW0I5Z4</accession>
<dbReference type="EMBL" id="JBHSMA010000001">
    <property type="protein sequence ID" value="MFC5408941.1"/>
    <property type="molecule type" value="Genomic_DNA"/>
</dbReference>
<sequence length="453" mass="51259">MLSSSSLSLSDLFTWRKLHLMRYVVGILIVIDGYPLIFFFKETLRIAPGSTAFTAAFLALGFILMIPLHFLHKLYRLNTTLLKQALLFFAVIIFYMAFYRDQWFKDATMDSIYYVYVALFLFLLINIPNDIIEVFVPITIAFTVVSNLALVYALLTDPTWSIGQRAAIQYGEGEYRSGNPHVFARNALMSVVACGIWAFRPQTSFIPRILTLFASVFGMGILVMTQTRSSIVALILIIGLFLLFNIRPRQIKMAVRGLFKPASLALLAVMFIGISVFMKRNGDLIAVLYGYAVAFIERNLENVYAILGIKIQNQFAASLDASAGNRATSFQYLQNVIEGHFHVILVGQGYKSTYLDVPLMEALINHGIPGFVTFAAFCFSTLFYCLKSMRDNPDPLSIFLSYFFIMLFVQLFTNGRPYEISFWHPFCLMIRFLGISHLYPPNLRSEPVLAPAA</sequence>
<protein>
    <recommendedName>
        <fullName evidence="4">O-antigen ligase domain-containing protein</fullName>
    </recommendedName>
</protein>
<feature type="transmembrane region" description="Helical" evidence="1">
    <location>
        <begin position="111"/>
        <end position="128"/>
    </location>
</feature>
<gene>
    <name evidence="2" type="ORF">ACFPMF_06460</name>
</gene>
<comment type="caution">
    <text evidence="2">The sequence shown here is derived from an EMBL/GenBank/DDBJ whole genome shotgun (WGS) entry which is preliminary data.</text>
</comment>
<organism evidence="2 3">
    <name type="scientific">Larkinella bovis</name>
    <dbReference type="NCBI Taxonomy" id="683041"/>
    <lineage>
        <taxon>Bacteria</taxon>
        <taxon>Pseudomonadati</taxon>
        <taxon>Bacteroidota</taxon>
        <taxon>Cytophagia</taxon>
        <taxon>Cytophagales</taxon>
        <taxon>Spirosomataceae</taxon>
        <taxon>Larkinella</taxon>
    </lineage>
</organism>
<keyword evidence="1" id="KW-1133">Transmembrane helix</keyword>
<evidence type="ECO:0000313" key="2">
    <source>
        <dbReference type="EMBL" id="MFC5408941.1"/>
    </source>
</evidence>
<keyword evidence="3" id="KW-1185">Reference proteome</keyword>
<feature type="transmembrane region" description="Helical" evidence="1">
    <location>
        <begin position="258"/>
        <end position="278"/>
    </location>
</feature>
<feature type="transmembrane region" description="Helical" evidence="1">
    <location>
        <begin position="134"/>
        <end position="155"/>
    </location>
</feature>
<keyword evidence="1" id="KW-0812">Transmembrane</keyword>